<sequence>MTSACEREKAESEKNQSASTLAHVDNVTEPSLKSSSTQSSSSISQTTLSQLLTSLKTSDAFTSIQTLIRVLSSSSPVSSKPSSSPSSNSSFSVPLSLVVTSQRTVITSEKGAATNQSQKLACHGFTGRLGNELFQFASTLGIAFYLNRKPVFPGNFGLLSILKTSPKYEPGLQAELGKRCSSAKSANEASANKFDDRLMKLDPNHDYWVGIYLQSWRYFERHKEEVRRALIFNDDITKEANNVVQNIRKEHANATLIGVHIRRGDFESNRNVGLGYPMATPEFINASTTHFLRLFTDSVFVVSSENMQWCKDNFPKNLKIVFLDPHSPPVDLMILASTDHIITTFGSYSWWAGYLNKGIVAYMKDYIKPNTYVARQFDLKREDYMYPGWIPL</sequence>
<dbReference type="Pfam" id="PF01531">
    <property type="entry name" value="Glyco_transf_11"/>
    <property type="match status" value="1"/>
</dbReference>
<dbReference type="PANTHER" id="PTHR11927">
    <property type="entry name" value="GALACTOSIDE 2-L-FUCOSYLTRANSFERASE"/>
    <property type="match status" value="1"/>
</dbReference>
<dbReference type="InterPro" id="IPR002516">
    <property type="entry name" value="Glyco_trans_11"/>
</dbReference>
<evidence type="ECO:0000256" key="4">
    <source>
        <dbReference type="SAM" id="MobiDB-lite"/>
    </source>
</evidence>
<keyword evidence="3" id="KW-0735">Signal-anchor</keyword>
<protein>
    <recommendedName>
        <fullName evidence="3">L-Fucosyltransferase</fullName>
        <ecNumber evidence="3">2.4.1.-</ecNumber>
    </recommendedName>
</protein>
<comment type="similarity">
    <text evidence="3">Belongs to the glycosyltransferase 11 family.</text>
</comment>
<evidence type="ECO:0000313" key="6">
    <source>
        <dbReference type="Proteomes" id="UP000245119"/>
    </source>
</evidence>
<evidence type="ECO:0000256" key="2">
    <source>
        <dbReference type="ARBA" id="ARBA00022679"/>
    </source>
</evidence>
<comment type="pathway">
    <text evidence="3">Protein modification; protein glycosylation.</text>
</comment>
<organism evidence="5 6">
    <name type="scientific">Pomacea canaliculata</name>
    <name type="common">Golden apple snail</name>
    <dbReference type="NCBI Taxonomy" id="400727"/>
    <lineage>
        <taxon>Eukaryota</taxon>
        <taxon>Metazoa</taxon>
        <taxon>Spiralia</taxon>
        <taxon>Lophotrochozoa</taxon>
        <taxon>Mollusca</taxon>
        <taxon>Gastropoda</taxon>
        <taxon>Caenogastropoda</taxon>
        <taxon>Architaenioglossa</taxon>
        <taxon>Ampullarioidea</taxon>
        <taxon>Ampullariidae</taxon>
        <taxon>Pomacea</taxon>
    </lineage>
</organism>
<dbReference type="GO" id="GO:0008107">
    <property type="term" value="F:galactoside 2-alpha-L-fucosyltransferase activity"/>
    <property type="evidence" value="ECO:0007669"/>
    <property type="project" value="InterPro"/>
</dbReference>
<dbReference type="EMBL" id="PZQS01000004">
    <property type="protein sequence ID" value="PVD31779.1"/>
    <property type="molecule type" value="Genomic_DNA"/>
</dbReference>
<dbReference type="GO" id="GO:0005975">
    <property type="term" value="P:carbohydrate metabolic process"/>
    <property type="evidence" value="ECO:0007669"/>
    <property type="project" value="InterPro"/>
</dbReference>
<accession>A0A2T7PED2</accession>
<feature type="compositionally biased region" description="Low complexity" evidence="4">
    <location>
        <begin position="31"/>
        <end position="43"/>
    </location>
</feature>
<dbReference type="GO" id="GO:0032580">
    <property type="term" value="C:Golgi cisterna membrane"/>
    <property type="evidence" value="ECO:0007669"/>
    <property type="project" value="UniProtKB-SubCell"/>
</dbReference>
<keyword evidence="6" id="KW-1185">Reference proteome</keyword>
<name>A0A2T7PED2_POMCA</name>
<feature type="region of interest" description="Disordered" evidence="4">
    <location>
        <begin position="1"/>
        <end position="43"/>
    </location>
</feature>
<comment type="caution">
    <text evidence="5">The sequence shown here is derived from an EMBL/GenBank/DDBJ whole genome shotgun (WGS) entry which is preliminary data.</text>
</comment>
<proteinExistence type="inferred from homology"/>
<reference evidence="5 6" key="1">
    <citation type="submission" date="2018-04" db="EMBL/GenBank/DDBJ databases">
        <title>The genome of golden apple snail Pomacea canaliculata provides insight into stress tolerance and invasive adaptation.</title>
        <authorList>
            <person name="Liu C."/>
            <person name="Liu B."/>
            <person name="Ren Y."/>
            <person name="Zhang Y."/>
            <person name="Wang H."/>
            <person name="Li S."/>
            <person name="Jiang F."/>
            <person name="Yin L."/>
            <person name="Zhang G."/>
            <person name="Qian W."/>
            <person name="Fan W."/>
        </authorList>
    </citation>
    <scope>NUCLEOTIDE SEQUENCE [LARGE SCALE GENOMIC DNA]</scope>
    <source>
        <strain evidence="5">SZHN2017</strain>
        <tissue evidence="5">Muscle</tissue>
    </source>
</reference>
<keyword evidence="1 3" id="KW-0328">Glycosyltransferase</keyword>
<dbReference type="Proteomes" id="UP000245119">
    <property type="component" value="Linkage Group LG4"/>
</dbReference>
<dbReference type="CDD" id="cd11301">
    <property type="entry name" value="Fut1_Fut2_like"/>
    <property type="match status" value="1"/>
</dbReference>
<dbReference type="UniPathway" id="UPA00378"/>
<dbReference type="OrthoDB" id="3226at2759"/>
<evidence type="ECO:0000256" key="3">
    <source>
        <dbReference type="RuleBase" id="RU363129"/>
    </source>
</evidence>
<keyword evidence="3" id="KW-0333">Golgi apparatus</keyword>
<dbReference type="PANTHER" id="PTHR11927:SF9">
    <property type="entry name" value="L-FUCOSYLTRANSFERASE"/>
    <property type="match status" value="1"/>
</dbReference>
<dbReference type="STRING" id="400727.A0A2T7PED2"/>
<dbReference type="EC" id="2.4.1.-" evidence="3"/>
<evidence type="ECO:0000313" key="5">
    <source>
        <dbReference type="EMBL" id="PVD31779.1"/>
    </source>
</evidence>
<evidence type="ECO:0000256" key="1">
    <source>
        <dbReference type="ARBA" id="ARBA00022676"/>
    </source>
</evidence>
<dbReference type="AlphaFoldDB" id="A0A2T7PED2"/>
<keyword evidence="2 3" id="KW-0808">Transferase</keyword>
<gene>
    <name evidence="5" type="ORF">C0Q70_07197</name>
</gene>
<keyword evidence="3" id="KW-0812">Transmembrane</keyword>
<comment type="subcellular location">
    <subcellularLocation>
        <location evidence="3">Golgi apparatus</location>
        <location evidence="3">Golgi stack membrane</location>
        <topology evidence="3">Single-pass type II membrane protein</topology>
    </subcellularLocation>
</comment>
<feature type="compositionally biased region" description="Basic and acidic residues" evidence="4">
    <location>
        <begin position="1"/>
        <end position="14"/>
    </location>
</feature>
<keyword evidence="3" id="KW-0325">Glycoprotein</keyword>